<dbReference type="RefSeq" id="WP_010017023.1">
    <property type="nucleotide sequence ID" value="NZ_BPKU01000003.1"/>
</dbReference>
<dbReference type="Proteomes" id="UP000705994">
    <property type="component" value="Unassembled WGS sequence"/>
</dbReference>
<evidence type="ECO:0000313" key="2">
    <source>
        <dbReference type="Proteomes" id="UP000705994"/>
    </source>
</evidence>
<name>A0ABS7V3C4_LEUGE</name>
<organism evidence="1 2">
    <name type="scientific">Leuconostoc gelidum subsp. gelidum</name>
    <dbReference type="NCBI Taxonomy" id="1607839"/>
    <lineage>
        <taxon>Bacteria</taxon>
        <taxon>Bacillati</taxon>
        <taxon>Bacillota</taxon>
        <taxon>Bacilli</taxon>
        <taxon>Lactobacillales</taxon>
        <taxon>Lactobacillaceae</taxon>
        <taxon>Leuconostoc</taxon>
        <taxon>Leuconostoc gelidum group</taxon>
    </lineage>
</organism>
<evidence type="ECO:0000313" key="1">
    <source>
        <dbReference type="EMBL" id="MBZ5999456.1"/>
    </source>
</evidence>
<gene>
    <name evidence="1" type="ORF">KIJ07_03320</name>
</gene>
<accession>A0ABS7V3C4</accession>
<sequence length="157" mass="18201">MDNTPFFLTNHKWYKYEERETADGVAFQRLELTNKATSEAIKSFKETIIASGPDARLNPEDLNRFQQALGFAARQHLFSEDHGLHGTALTDELTFISYTIRLYQLLSDDLVAPNTLIFSKRIGTLYRQFLKIHPTRIDDRRLNSWIIAQDSKLKIKP</sequence>
<protein>
    <submittedName>
        <fullName evidence="1">Substrate-binding protein</fullName>
    </submittedName>
</protein>
<proteinExistence type="predicted"/>
<dbReference type="EMBL" id="JAHBFX010000001">
    <property type="protein sequence ID" value="MBZ5999456.1"/>
    <property type="molecule type" value="Genomic_DNA"/>
</dbReference>
<keyword evidence="2" id="KW-1185">Reference proteome</keyword>
<comment type="caution">
    <text evidence="1">The sequence shown here is derived from an EMBL/GenBank/DDBJ whole genome shotgun (WGS) entry which is preliminary data.</text>
</comment>
<reference evidence="1 2" key="1">
    <citation type="submission" date="2021-05" db="EMBL/GenBank/DDBJ databases">
        <title>Pangenome of Leuconostoc gelidum warrants species status for Leuconostoc gelidum subsp. gasicomitatum.</title>
        <authorList>
            <person name="Johansson P."/>
            <person name="Sade E."/>
            <person name="Hultman J."/>
            <person name="Auvinen P."/>
            <person name="Bjorkroth J."/>
        </authorList>
    </citation>
    <scope>NUCLEOTIDE SEQUENCE [LARGE SCALE GENOMIC DNA]</scope>
    <source>
        <strain evidence="1 2">AMKR21</strain>
    </source>
</reference>